<feature type="region of interest" description="Disordered" evidence="1">
    <location>
        <begin position="93"/>
        <end position="144"/>
    </location>
</feature>
<feature type="region of interest" description="Disordered" evidence="1">
    <location>
        <begin position="1"/>
        <end position="61"/>
    </location>
</feature>
<evidence type="ECO:0000256" key="1">
    <source>
        <dbReference type="SAM" id="MobiDB-lite"/>
    </source>
</evidence>
<dbReference type="AlphaFoldDB" id="A0A6A6Q036"/>
<dbReference type="GeneID" id="54477813"/>
<evidence type="ECO:0000313" key="3">
    <source>
        <dbReference type="Proteomes" id="UP000799767"/>
    </source>
</evidence>
<dbReference type="EMBL" id="MU001633">
    <property type="protein sequence ID" value="KAF2485645.1"/>
    <property type="molecule type" value="Genomic_DNA"/>
</dbReference>
<reference evidence="2" key="1">
    <citation type="journal article" date="2020" name="Stud. Mycol.">
        <title>101 Dothideomycetes genomes: a test case for predicting lifestyles and emergence of pathogens.</title>
        <authorList>
            <person name="Haridas S."/>
            <person name="Albert R."/>
            <person name="Binder M."/>
            <person name="Bloem J."/>
            <person name="Labutti K."/>
            <person name="Salamov A."/>
            <person name="Andreopoulos B."/>
            <person name="Baker S."/>
            <person name="Barry K."/>
            <person name="Bills G."/>
            <person name="Bluhm B."/>
            <person name="Cannon C."/>
            <person name="Castanera R."/>
            <person name="Culley D."/>
            <person name="Daum C."/>
            <person name="Ezra D."/>
            <person name="Gonzalez J."/>
            <person name="Henrissat B."/>
            <person name="Kuo A."/>
            <person name="Liang C."/>
            <person name="Lipzen A."/>
            <person name="Lutzoni F."/>
            <person name="Magnuson J."/>
            <person name="Mondo S."/>
            <person name="Nolan M."/>
            <person name="Ohm R."/>
            <person name="Pangilinan J."/>
            <person name="Park H.-J."/>
            <person name="Ramirez L."/>
            <person name="Alfaro M."/>
            <person name="Sun H."/>
            <person name="Tritt A."/>
            <person name="Yoshinaga Y."/>
            <person name="Zwiers L.-H."/>
            <person name="Turgeon B."/>
            <person name="Goodwin S."/>
            <person name="Spatafora J."/>
            <person name="Crous P."/>
            <person name="Grigoriev I."/>
        </authorList>
    </citation>
    <scope>NUCLEOTIDE SEQUENCE</scope>
    <source>
        <strain evidence="2">CBS 113389</strain>
    </source>
</reference>
<dbReference type="OrthoDB" id="5369448at2759"/>
<protein>
    <recommendedName>
        <fullName evidence="4">Pathway-specific nitrogen regulator</fullName>
    </recommendedName>
</protein>
<accession>A0A6A6Q036</accession>
<keyword evidence="3" id="KW-1185">Reference proteome</keyword>
<name>A0A6A6Q036_9PEZI</name>
<evidence type="ECO:0008006" key="4">
    <source>
        <dbReference type="Google" id="ProtNLM"/>
    </source>
</evidence>
<gene>
    <name evidence="2" type="ORF">BDY17DRAFT_322474</name>
</gene>
<feature type="region of interest" description="Disordered" evidence="1">
    <location>
        <begin position="365"/>
        <end position="388"/>
    </location>
</feature>
<evidence type="ECO:0000313" key="2">
    <source>
        <dbReference type="EMBL" id="KAF2485645.1"/>
    </source>
</evidence>
<dbReference type="RefSeq" id="XP_033592214.1">
    <property type="nucleotide sequence ID" value="XM_033736811.1"/>
</dbReference>
<proteinExistence type="predicted"/>
<sequence>MARLSRNSPTPHREAVGDDAAQASTPQRLVTSLIDEHDSLPSFNATAHDADDERRESNISAVSVSSMSESAWYSDNDLTPIINLYNPQYRRESHRPSLSPFGLRTPRRSTKGLHTRSRTGTPKSRWSRSRRRISEATEAPAEETTQEHFPLVLLHITLLPIELPWSFEKLRQVLPPNILDDLQKLRAKISETILTRGILVSHPQEQYELLEDRILEALDLQLERITKCGHFRQRVSTGSISDSDSGVGSSIEDSEIELCAICHHHVRPYGAAVDNGSKKWSVRVFAANGLMPASAWAVSWQDMESVDVEILPWIGEGERKKLEELRAVEDAERRLQRDVEDDRLRLIADERISLALDELARRHREVGTDPVPETKPEKEDSLVGRGVPHTPQTSQIPLALLLKNYLILLLQDWRNVAIFLVGISVIFLAGTQRKGVLQAANPHQVSATDPGFLNLHPGNESIEAPLWTIEPLEIGKMGQVGIGESASPLPKGERFEGDGRYWSDGHRGFDIRAWKPCREVFSGRQHRP</sequence>
<feature type="compositionally biased region" description="Basic and acidic residues" evidence="1">
    <location>
        <begin position="48"/>
        <end position="57"/>
    </location>
</feature>
<feature type="compositionally biased region" description="Basic residues" evidence="1">
    <location>
        <begin position="105"/>
        <end position="117"/>
    </location>
</feature>
<feature type="compositionally biased region" description="Polar residues" evidence="1">
    <location>
        <begin position="1"/>
        <end position="10"/>
    </location>
</feature>
<feature type="compositionally biased region" description="Basic and acidic residues" evidence="1">
    <location>
        <begin position="372"/>
        <end position="382"/>
    </location>
</feature>
<dbReference type="Proteomes" id="UP000799767">
    <property type="component" value="Unassembled WGS sequence"/>
</dbReference>
<organism evidence="2 3">
    <name type="scientific">Neohortaea acidophila</name>
    <dbReference type="NCBI Taxonomy" id="245834"/>
    <lineage>
        <taxon>Eukaryota</taxon>
        <taxon>Fungi</taxon>
        <taxon>Dikarya</taxon>
        <taxon>Ascomycota</taxon>
        <taxon>Pezizomycotina</taxon>
        <taxon>Dothideomycetes</taxon>
        <taxon>Dothideomycetidae</taxon>
        <taxon>Mycosphaerellales</taxon>
        <taxon>Teratosphaeriaceae</taxon>
        <taxon>Neohortaea</taxon>
    </lineage>
</organism>